<comment type="caution">
    <text evidence="4">The sequence shown here is derived from an EMBL/GenBank/DDBJ whole genome shotgun (WGS) entry which is preliminary data.</text>
</comment>
<feature type="compositionally biased region" description="Low complexity" evidence="2">
    <location>
        <begin position="771"/>
        <end position="780"/>
    </location>
</feature>
<dbReference type="InterPro" id="IPR041577">
    <property type="entry name" value="RT_RNaseH_2"/>
</dbReference>
<dbReference type="EMBL" id="NCKW01011067">
    <property type="protein sequence ID" value="POM64639.1"/>
    <property type="molecule type" value="Genomic_DNA"/>
</dbReference>
<dbReference type="SUPFAM" id="SSF53098">
    <property type="entry name" value="Ribonuclease H-like"/>
    <property type="match status" value="1"/>
</dbReference>
<dbReference type="Gene3D" id="3.30.70.270">
    <property type="match status" value="3"/>
</dbReference>
<feature type="domain" description="Integrase catalytic" evidence="3">
    <location>
        <begin position="336"/>
        <end position="534"/>
    </location>
</feature>
<dbReference type="Pfam" id="PF17919">
    <property type="entry name" value="RT_RNaseH_2"/>
    <property type="match status" value="1"/>
</dbReference>
<proteinExistence type="predicted"/>
<dbReference type="Proteomes" id="UP000237271">
    <property type="component" value="Unassembled WGS sequence"/>
</dbReference>
<dbReference type="Gene3D" id="3.10.10.10">
    <property type="entry name" value="HIV Type 1 Reverse Transcriptase, subunit A, domain 1"/>
    <property type="match status" value="1"/>
</dbReference>
<organism evidence="4 5">
    <name type="scientific">Phytophthora palmivora</name>
    <dbReference type="NCBI Taxonomy" id="4796"/>
    <lineage>
        <taxon>Eukaryota</taxon>
        <taxon>Sar</taxon>
        <taxon>Stramenopiles</taxon>
        <taxon>Oomycota</taxon>
        <taxon>Peronosporomycetes</taxon>
        <taxon>Peronosporales</taxon>
        <taxon>Peronosporaceae</taxon>
        <taxon>Phytophthora</taxon>
    </lineage>
</organism>
<feature type="region of interest" description="Disordered" evidence="2">
    <location>
        <begin position="713"/>
        <end position="819"/>
    </location>
</feature>
<evidence type="ECO:0000313" key="5">
    <source>
        <dbReference type="Proteomes" id="UP000237271"/>
    </source>
</evidence>
<dbReference type="InterPro" id="IPR043128">
    <property type="entry name" value="Rev_trsase/Diguanyl_cyclase"/>
</dbReference>
<dbReference type="PANTHER" id="PTHR37984">
    <property type="entry name" value="PROTEIN CBG26694"/>
    <property type="match status" value="1"/>
</dbReference>
<keyword evidence="1" id="KW-0511">Multifunctional enzyme</keyword>
<dbReference type="PROSITE" id="PS50994">
    <property type="entry name" value="INTEGRASE"/>
    <property type="match status" value="1"/>
</dbReference>
<evidence type="ECO:0000313" key="4">
    <source>
        <dbReference type="EMBL" id="POM64639.1"/>
    </source>
</evidence>
<dbReference type="InterPro" id="IPR001584">
    <property type="entry name" value="Integrase_cat-core"/>
</dbReference>
<dbReference type="OrthoDB" id="126917at2759"/>
<feature type="region of interest" description="Disordered" evidence="2">
    <location>
        <begin position="1009"/>
        <end position="1029"/>
    </location>
</feature>
<dbReference type="Pfam" id="PF17921">
    <property type="entry name" value="Integrase_H2C2"/>
    <property type="match status" value="1"/>
</dbReference>
<dbReference type="GO" id="GO:0003676">
    <property type="term" value="F:nucleic acid binding"/>
    <property type="evidence" value="ECO:0007669"/>
    <property type="project" value="InterPro"/>
</dbReference>
<reference evidence="4 5" key="1">
    <citation type="journal article" date="2017" name="Genome Biol. Evol.">
        <title>Phytophthora megakarya and P. palmivora, closely related causal agents of cacao black pod rot, underwent increases in genome sizes and gene numbers by different mechanisms.</title>
        <authorList>
            <person name="Ali S.S."/>
            <person name="Shao J."/>
            <person name="Lary D.J."/>
            <person name="Kronmiller B."/>
            <person name="Shen D."/>
            <person name="Strem M.D."/>
            <person name="Amoako-Attah I."/>
            <person name="Akrofi A.Y."/>
            <person name="Begoude B.A."/>
            <person name="Ten Hoopen G.M."/>
            <person name="Coulibaly K."/>
            <person name="Kebe B.I."/>
            <person name="Melnick R.L."/>
            <person name="Guiltinan M.J."/>
            <person name="Tyler B.M."/>
            <person name="Meinhardt L.W."/>
            <person name="Bailey B.A."/>
        </authorList>
    </citation>
    <scope>NUCLEOTIDE SEQUENCE [LARGE SCALE GENOMIC DNA]</scope>
    <source>
        <strain evidence="5">sbr112.9</strain>
    </source>
</reference>
<dbReference type="GO" id="GO:0003824">
    <property type="term" value="F:catalytic activity"/>
    <property type="evidence" value="ECO:0007669"/>
    <property type="project" value="UniProtKB-KW"/>
</dbReference>
<gene>
    <name evidence="4" type="ORF">PHPALM_19799</name>
</gene>
<dbReference type="SUPFAM" id="SSF56672">
    <property type="entry name" value="DNA/RNA polymerases"/>
    <property type="match status" value="1"/>
</dbReference>
<dbReference type="AlphaFoldDB" id="A0A2P4XGG5"/>
<dbReference type="Gene3D" id="3.30.420.10">
    <property type="entry name" value="Ribonuclease H-like superfamily/Ribonuclease H"/>
    <property type="match status" value="1"/>
</dbReference>
<dbReference type="GO" id="GO:0015074">
    <property type="term" value="P:DNA integration"/>
    <property type="evidence" value="ECO:0007669"/>
    <property type="project" value="InterPro"/>
</dbReference>
<sequence>MKAYGNPVYETVREFTDDFPDKVPAALPAERGICHEIDLAPGAKYCVTRQWPLPRDQVKAIDDFFEGRRQATGGWRIVHAFNKLNDATIPTQTPIPRKDMVLDSMSGSVVFSAIDLTDGFYQILMRESDIPLTAVSTPSGSYFGDVFVHSRAEDGFSAVEVHIQYLRQVVQVMRENKLYANLKKCVFYEPEIPVLGCYLCQGLANYLHKYTKAYPGPIQPLSYLLKKDATWSWRPEHQAAFDSVKKCLASAPILMLPNESKHFHVMCGACDFAIGRALMQFDIEGHERVVRYQSRQMKPAEPSGINLTSASPEMALRDAIVAAYTDDAVYSNILAYLCSPSDETLGALSRNTRNQIDRYHLDGDLLYYNIDLFDAPRVVVPNDDDLRARIIHEFHDSPTGAHLGREKTFAAISRDFSGPACTKGCTAVHFVDCVFRHHGFPGSIISDRDPPFTSAFWTVLFQLLGTKLSMSTADHPVTDDQTEQVYRVLEDVRRSYATSFASWSKFLPLAEFALNNAELASTGLTPFFANNVRHLRVPALLAVGHPTVTGASTLGGDDDGVNDDYVETSGAHDPETLYAVTRSKAIQALTTPGPAASPLAAWEARTLIDPGNTGTQVAANYAPKPLVRQVDNAAVSAFIQRHASIARFVRDALQDALDKQKGNADKRGRKNMATFRIGEQALLVVKVNGEAYTLDIPTSLRLHPTFYVGRLKKYHPADSDGDSPGSTKDPTPSQDAPSQNAPVDDTASSEAKAAPTSLPTKNLTLDKGKARAQAAKAAPQKRADEGAAAAKKRAAPGSPTSEPSIAKGFRSLFDSSDERRGLREISNDLDEQQERYQAAQLQGTPVPSTPVYPRGYYPPDAGSGSPMFLEHLKAPRGLNHGRTSRGAYERALVQVEPIIVNGIEAARCVLLAPHRIPLKEFTSLRKKPEDRGGLFTVWGYPWVQPENTATQTQAEDLFWRWVSLKNFTVQELKELREDRLLSYVLDQRDLRIEFAHLVAKRQLHSVMEGLRQQSKSSAQDERGYSSVNPGTIPHLNSLRAVNPEPVFRLPRAL</sequence>
<keyword evidence="5" id="KW-1185">Reference proteome</keyword>
<feature type="compositionally biased region" description="Polar residues" evidence="2">
    <location>
        <begin position="724"/>
        <end position="749"/>
    </location>
</feature>
<dbReference type="InterPro" id="IPR012337">
    <property type="entry name" value="RNaseH-like_sf"/>
</dbReference>
<dbReference type="InterPro" id="IPR043502">
    <property type="entry name" value="DNA/RNA_pol_sf"/>
</dbReference>
<evidence type="ECO:0000259" key="3">
    <source>
        <dbReference type="PROSITE" id="PS50994"/>
    </source>
</evidence>
<protein>
    <submittedName>
        <fullName evidence="4">Polyprotein</fullName>
    </submittedName>
</protein>
<accession>A0A2P4XGG5</accession>
<dbReference type="PANTHER" id="PTHR37984:SF5">
    <property type="entry name" value="PROTEIN NYNRIN-LIKE"/>
    <property type="match status" value="1"/>
</dbReference>
<evidence type="ECO:0000256" key="2">
    <source>
        <dbReference type="SAM" id="MobiDB-lite"/>
    </source>
</evidence>
<name>A0A2P4XGG5_9STRA</name>
<evidence type="ECO:0000256" key="1">
    <source>
        <dbReference type="ARBA" id="ARBA00023268"/>
    </source>
</evidence>
<dbReference type="InterPro" id="IPR050951">
    <property type="entry name" value="Retrovirus_Pol_polyprotein"/>
</dbReference>
<dbReference type="CDD" id="cd01647">
    <property type="entry name" value="RT_LTR"/>
    <property type="match status" value="1"/>
</dbReference>
<dbReference type="InterPro" id="IPR036397">
    <property type="entry name" value="RNaseH_sf"/>
</dbReference>
<dbReference type="InterPro" id="IPR041588">
    <property type="entry name" value="Integrase_H2C2"/>
</dbReference>